<dbReference type="Gene3D" id="1.10.418.10">
    <property type="entry name" value="Calponin-like domain"/>
    <property type="match status" value="1"/>
</dbReference>
<dbReference type="Gene3D" id="1.20.900.10">
    <property type="entry name" value="Dbl homology (DH) domain"/>
    <property type="match status" value="1"/>
</dbReference>
<feature type="compositionally biased region" description="Low complexity" evidence="1">
    <location>
        <begin position="561"/>
        <end position="590"/>
    </location>
</feature>
<dbReference type="Gene3D" id="2.30.29.30">
    <property type="entry name" value="Pleckstrin-homology domain (PH domain)/Phosphotyrosine-binding domain (PTB)"/>
    <property type="match status" value="1"/>
</dbReference>
<evidence type="ECO:0000256" key="1">
    <source>
        <dbReference type="SAM" id="MobiDB-lite"/>
    </source>
</evidence>
<dbReference type="InParanoid" id="A0A1X2HD66"/>
<dbReference type="PROSITE" id="PS50010">
    <property type="entry name" value="DH_2"/>
    <property type="match status" value="1"/>
</dbReference>
<dbReference type="InterPro" id="IPR000219">
    <property type="entry name" value="DH_dom"/>
</dbReference>
<feature type="region of interest" description="Disordered" evidence="1">
    <location>
        <begin position="519"/>
        <end position="608"/>
    </location>
</feature>
<dbReference type="InterPro" id="IPR010481">
    <property type="entry name" value="Cdc24/Scd1_N"/>
</dbReference>
<dbReference type="PROSITE" id="PS50003">
    <property type="entry name" value="PH_DOMAIN"/>
    <property type="match status" value="1"/>
</dbReference>
<dbReference type="SUPFAM" id="SSF48065">
    <property type="entry name" value="DBL homology domain (DH-domain)"/>
    <property type="match status" value="1"/>
</dbReference>
<dbReference type="InterPro" id="IPR011993">
    <property type="entry name" value="PH-like_dom_sf"/>
</dbReference>
<dbReference type="Pfam" id="PF15411">
    <property type="entry name" value="PH_10"/>
    <property type="match status" value="1"/>
</dbReference>
<gene>
    <name evidence="5" type="ORF">BCR43DRAFT_563950</name>
</gene>
<dbReference type="InterPro" id="IPR053793">
    <property type="entry name" value="PB1-like"/>
</dbReference>
<dbReference type="Pfam" id="PF00564">
    <property type="entry name" value="PB1"/>
    <property type="match status" value="1"/>
</dbReference>
<dbReference type="GO" id="GO:0043332">
    <property type="term" value="C:mating projection tip"/>
    <property type="evidence" value="ECO:0007669"/>
    <property type="project" value="TreeGrafter"/>
</dbReference>
<dbReference type="OMA" id="LICKENM"/>
<dbReference type="Proteomes" id="UP000242180">
    <property type="component" value="Unassembled WGS sequence"/>
</dbReference>
<feature type="compositionally biased region" description="Basic residues" evidence="1">
    <location>
        <begin position="591"/>
        <end position="608"/>
    </location>
</feature>
<dbReference type="InterPro" id="IPR053026">
    <property type="entry name" value="CDC42_GEF"/>
</dbReference>
<dbReference type="PROSITE" id="PS51745">
    <property type="entry name" value="PB1"/>
    <property type="match status" value="1"/>
</dbReference>
<evidence type="ECO:0000259" key="2">
    <source>
        <dbReference type="PROSITE" id="PS50003"/>
    </source>
</evidence>
<dbReference type="AlphaFoldDB" id="A0A1X2HD66"/>
<evidence type="ECO:0000259" key="4">
    <source>
        <dbReference type="PROSITE" id="PS51745"/>
    </source>
</evidence>
<organism evidence="5 6">
    <name type="scientific">Syncephalastrum racemosum</name>
    <name type="common">Filamentous fungus</name>
    <dbReference type="NCBI Taxonomy" id="13706"/>
    <lineage>
        <taxon>Eukaryota</taxon>
        <taxon>Fungi</taxon>
        <taxon>Fungi incertae sedis</taxon>
        <taxon>Mucoromycota</taxon>
        <taxon>Mucoromycotina</taxon>
        <taxon>Mucoromycetes</taxon>
        <taxon>Mucorales</taxon>
        <taxon>Syncephalastraceae</taxon>
        <taxon>Syncephalastrum</taxon>
    </lineage>
</organism>
<sequence>MPSKAVLYWTCCSVLEGLERRVPQFFNYSDESDENDETDENEYHVDCLLPRPMDRLWHICRQGIPLCLLFNTLRPENAIDLNDKSKKSKVFVFDFIMACQHHLQFEANHIFTVSELYRNDVNMFAKVVHTIHSILRLLPDYPPAFYTDQRWTIQRSNKEPYEMVLCEFLETERKYVEDLETLQYYASALQQQNSISLDILHGIFGNLEELVSFQLRFLMRIEDNHTRIGQVLMDFEDAFAVYEPYCANLPEAMELVTRWKKELMQNEALQKQPEYALSSLLIKPVQRVCKYPLLLQSLVKERDHDEEMRLGFEAIQRAAARVNETQRQQENKKVVEQLPHVVTDWHGMHGIERTSGSLLYHDRVVFHDEDTSADTILYLFEKCILICKENMASKKAKKKNAATSSGISVKGVIEISRLVQIDTEEGSAFKLRIFWSSKNKQQNKFELKSFTIEFLNDEQLSQWTTTLDRLMHEETQRRRLSRLVAAAAAATHNTYGDEPLSPTFLSYAYMNNLPLGYGEQQQQQQQYQQGPCPRRSISNNDALFSPVSSPLSPYTSPPPLDSSRMSSSTPSYPSTPVTGHSMLSSRCSSHSAHHHRHPSQPHVQHHTSCHISNNPHDLYSFYEVPDRALGRARSQSSPNIRYVDSNNRSTVATPMPSRHAAATTIKVKLHHSSDTYVFYAPPNINYTDLLALSRRKVQSDALRGLKYKDEDGDLIKIQADEDVIMAFEMRDNGAAHLYIMS</sequence>
<feature type="domain" description="DH" evidence="3">
    <location>
        <begin position="160"/>
        <end position="325"/>
    </location>
</feature>
<feature type="domain" description="PB1" evidence="4">
    <location>
        <begin position="664"/>
        <end position="741"/>
    </location>
</feature>
<feature type="compositionally biased region" description="Polar residues" evidence="1">
    <location>
        <begin position="633"/>
        <end position="652"/>
    </location>
</feature>
<feature type="compositionally biased region" description="Low complexity" evidence="1">
    <location>
        <begin position="520"/>
        <end position="529"/>
    </location>
</feature>
<evidence type="ECO:0000259" key="3">
    <source>
        <dbReference type="PROSITE" id="PS50010"/>
    </source>
</evidence>
<dbReference type="SUPFAM" id="SSF54277">
    <property type="entry name" value="CAD &amp; PB1 domains"/>
    <property type="match status" value="1"/>
</dbReference>
<evidence type="ECO:0000313" key="6">
    <source>
        <dbReference type="Proteomes" id="UP000242180"/>
    </source>
</evidence>
<dbReference type="SUPFAM" id="SSF47576">
    <property type="entry name" value="Calponin-homology domain, CH-domain"/>
    <property type="match status" value="1"/>
</dbReference>
<dbReference type="GO" id="GO:0030010">
    <property type="term" value="P:establishment of cell polarity"/>
    <property type="evidence" value="ECO:0007669"/>
    <property type="project" value="TreeGrafter"/>
</dbReference>
<protein>
    <recommendedName>
        <fullName evidence="7">Dbl homology domain-containing protein</fullName>
    </recommendedName>
</protein>
<evidence type="ECO:0008006" key="7">
    <source>
        <dbReference type="Google" id="ProtNLM"/>
    </source>
</evidence>
<dbReference type="GO" id="GO:0005085">
    <property type="term" value="F:guanyl-nucleotide exchange factor activity"/>
    <property type="evidence" value="ECO:0007669"/>
    <property type="project" value="InterPro"/>
</dbReference>
<dbReference type="GO" id="GO:0031106">
    <property type="term" value="P:septin ring organization"/>
    <property type="evidence" value="ECO:0007669"/>
    <property type="project" value="TreeGrafter"/>
</dbReference>
<dbReference type="GO" id="GO:0005737">
    <property type="term" value="C:cytoplasm"/>
    <property type="evidence" value="ECO:0007669"/>
    <property type="project" value="TreeGrafter"/>
</dbReference>
<proteinExistence type="predicted"/>
<dbReference type="Pfam" id="PF00621">
    <property type="entry name" value="RhoGEF"/>
    <property type="match status" value="1"/>
</dbReference>
<dbReference type="CDD" id="cd00014">
    <property type="entry name" value="CH_SF"/>
    <property type="match status" value="1"/>
</dbReference>
<dbReference type="OrthoDB" id="1594986at2759"/>
<dbReference type="SUPFAM" id="SSF50729">
    <property type="entry name" value="PH domain-like"/>
    <property type="match status" value="1"/>
</dbReference>
<keyword evidence="6" id="KW-1185">Reference proteome</keyword>
<name>A0A1X2HD66_SYNRA</name>
<feature type="compositionally biased region" description="Low complexity" evidence="1">
    <location>
        <begin position="545"/>
        <end position="554"/>
    </location>
</feature>
<feature type="region of interest" description="Disordered" evidence="1">
    <location>
        <begin position="632"/>
        <end position="656"/>
    </location>
</feature>
<reference evidence="5 6" key="1">
    <citation type="submission" date="2016-07" db="EMBL/GenBank/DDBJ databases">
        <title>Pervasive Adenine N6-methylation of Active Genes in Fungi.</title>
        <authorList>
            <consortium name="DOE Joint Genome Institute"/>
            <person name="Mondo S.J."/>
            <person name="Dannebaum R.O."/>
            <person name="Kuo R.C."/>
            <person name="Labutti K."/>
            <person name="Haridas S."/>
            <person name="Kuo A."/>
            <person name="Salamov A."/>
            <person name="Ahrendt S.R."/>
            <person name="Lipzen A."/>
            <person name="Sullivan W."/>
            <person name="Andreopoulos W.B."/>
            <person name="Clum A."/>
            <person name="Lindquist E."/>
            <person name="Daum C."/>
            <person name="Ramamoorthy G.K."/>
            <person name="Gryganskyi A."/>
            <person name="Culley D."/>
            <person name="Magnuson J.K."/>
            <person name="James T.Y."/>
            <person name="O'Malley M.A."/>
            <person name="Stajich J.E."/>
            <person name="Spatafora J.W."/>
            <person name="Visel A."/>
            <person name="Grigoriev I.V."/>
        </authorList>
    </citation>
    <scope>NUCLEOTIDE SEQUENCE [LARGE SCALE GENOMIC DNA]</scope>
    <source>
        <strain evidence="5 6">NRRL 2496</strain>
    </source>
</reference>
<dbReference type="GO" id="GO:0005634">
    <property type="term" value="C:nucleus"/>
    <property type="evidence" value="ECO:0007669"/>
    <property type="project" value="TreeGrafter"/>
</dbReference>
<dbReference type="GO" id="GO:0000935">
    <property type="term" value="C:division septum"/>
    <property type="evidence" value="ECO:0007669"/>
    <property type="project" value="TreeGrafter"/>
</dbReference>
<dbReference type="PANTHER" id="PTHR47339:SF1">
    <property type="entry name" value="CELL DIVISION CONTROL PROTEIN 24"/>
    <property type="match status" value="1"/>
</dbReference>
<feature type="domain" description="PH" evidence="2">
    <location>
        <begin position="351"/>
        <end position="472"/>
    </location>
</feature>
<dbReference type="EMBL" id="MCGN01000005">
    <property type="protein sequence ID" value="ORY96702.1"/>
    <property type="molecule type" value="Genomic_DNA"/>
</dbReference>
<dbReference type="InterPro" id="IPR036872">
    <property type="entry name" value="CH_dom_sf"/>
</dbReference>
<dbReference type="Gene3D" id="3.10.20.90">
    <property type="entry name" value="Phosphatidylinositol 3-kinase Catalytic Subunit, Chain A, domain 1"/>
    <property type="match status" value="1"/>
</dbReference>
<dbReference type="STRING" id="13706.A0A1X2HD66"/>
<dbReference type="PANTHER" id="PTHR47339">
    <property type="entry name" value="CELL DIVISION CONTROL PROTEIN 24"/>
    <property type="match status" value="1"/>
</dbReference>
<dbReference type="SMART" id="SM00325">
    <property type="entry name" value="RhoGEF"/>
    <property type="match status" value="1"/>
</dbReference>
<dbReference type="InterPro" id="IPR035899">
    <property type="entry name" value="DBL_dom_sf"/>
</dbReference>
<dbReference type="CDD" id="cd00160">
    <property type="entry name" value="RhoGEF"/>
    <property type="match status" value="1"/>
</dbReference>
<dbReference type="InterPro" id="IPR001849">
    <property type="entry name" value="PH_domain"/>
</dbReference>
<dbReference type="InterPro" id="IPR000270">
    <property type="entry name" value="PB1_dom"/>
</dbReference>
<dbReference type="SMART" id="SM00666">
    <property type="entry name" value="PB1"/>
    <property type="match status" value="1"/>
</dbReference>
<accession>A0A1X2HD66</accession>
<dbReference type="CDD" id="cd05992">
    <property type="entry name" value="PB1"/>
    <property type="match status" value="1"/>
</dbReference>
<dbReference type="Pfam" id="PF06395">
    <property type="entry name" value="CDC24"/>
    <property type="match status" value="1"/>
</dbReference>
<comment type="caution">
    <text evidence="5">The sequence shown here is derived from an EMBL/GenBank/DDBJ whole genome shotgun (WGS) entry which is preliminary data.</text>
</comment>
<evidence type="ECO:0000313" key="5">
    <source>
        <dbReference type="EMBL" id="ORY96702.1"/>
    </source>
</evidence>